<dbReference type="EMBL" id="PKQJ01000007">
    <property type="protein sequence ID" value="PLC46419.1"/>
    <property type="molecule type" value="Genomic_DNA"/>
</dbReference>
<dbReference type="AntiFam" id="ANF00266">
    <property type="entry name" value="DNA repeat translations related to WP_020751851.1"/>
</dbReference>
<evidence type="ECO:0000256" key="1">
    <source>
        <dbReference type="SAM" id="MobiDB-lite"/>
    </source>
</evidence>
<dbReference type="AlphaFoldDB" id="A0AB38Q937"/>
<evidence type="ECO:0000313" key="3">
    <source>
        <dbReference type="Proteomes" id="UP000234512"/>
    </source>
</evidence>
<dbReference type="NCBIfam" id="NF040509">
    <property type="entry name" value="Lacto_palin_RPT"/>
    <property type="match status" value="1"/>
</dbReference>
<dbReference type="Proteomes" id="UP000234512">
    <property type="component" value="Unassembled WGS sequence"/>
</dbReference>
<gene>
    <name evidence="2" type="ORF">C0Q90_07880</name>
</gene>
<sequence>MLTPSPAHKGLRCNGQKPAITPEPAYAPVTKRARSRSS</sequence>
<reference evidence="2 3" key="1">
    <citation type="journal article" date="2018" name="Genome Announc.">
        <title>Draft Genome Sequence of Lactobacillus paracasei DUP 13076, Which Exhibits Potent Antipathogenic Effects against Salmonella enterica Serovars Enteritidis, Typhimurium, and Heidelberg.</title>
        <authorList>
            <person name="Muyyarikkandy M.S."/>
            <person name="Alqahtani F.H."/>
            <person name="Mandoiu I."/>
            <person name="Amalaradjou M.A."/>
        </authorList>
    </citation>
    <scope>NUCLEOTIDE SEQUENCE [LARGE SCALE GENOMIC DNA]</scope>
    <source>
        <strain evidence="2 3">DUP 13076</strain>
    </source>
</reference>
<evidence type="ECO:0000313" key="2">
    <source>
        <dbReference type="EMBL" id="PLC46419.1"/>
    </source>
</evidence>
<accession>A0AB38Q937</accession>
<proteinExistence type="predicted"/>
<organism evidence="2 3">
    <name type="scientific">Lacticaseibacillus paracasei</name>
    <name type="common">Lactobacillus paracasei</name>
    <dbReference type="NCBI Taxonomy" id="1597"/>
    <lineage>
        <taxon>Bacteria</taxon>
        <taxon>Bacillati</taxon>
        <taxon>Bacillota</taxon>
        <taxon>Bacilli</taxon>
        <taxon>Lactobacillales</taxon>
        <taxon>Lactobacillaceae</taxon>
        <taxon>Lacticaseibacillus</taxon>
    </lineage>
</organism>
<feature type="region of interest" description="Disordered" evidence="1">
    <location>
        <begin position="1"/>
        <end position="38"/>
    </location>
</feature>
<comment type="caution">
    <text evidence="2">The sequence shown here is derived from an EMBL/GenBank/DDBJ whole genome shotgun (WGS) entry which is preliminary data.</text>
</comment>
<protein>
    <submittedName>
        <fullName evidence="2">Transcriptional regulator</fullName>
    </submittedName>
</protein>
<name>A0AB38Q937_LACPA</name>